<comment type="caution">
    <text evidence="8">The sequence shown here is derived from an EMBL/GenBank/DDBJ whole genome shotgun (WGS) entry which is preliminary data.</text>
</comment>
<dbReference type="Proteomes" id="UP001431209">
    <property type="component" value="Unassembled WGS sequence"/>
</dbReference>
<dbReference type="SUPFAM" id="SSF53901">
    <property type="entry name" value="Thiolase-like"/>
    <property type="match status" value="2"/>
</dbReference>
<accession>A0AAW2Z3X3</accession>
<evidence type="ECO:0000313" key="7">
    <source>
        <dbReference type="EMBL" id="KAL0480123.1"/>
    </source>
</evidence>
<dbReference type="PANTHER" id="PTHR42689">
    <property type="entry name" value="ACETYL-COA ACYLTRANSFERASE FADA2 (3-KETOACYL-COA THIOLASE) (BETA-KETOTHIOLASE)-RELATED"/>
    <property type="match status" value="1"/>
</dbReference>
<dbReference type="CDD" id="cd00751">
    <property type="entry name" value="thiolase"/>
    <property type="match status" value="1"/>
</dbReference>
<dbReference type="Pfam" id="PF00108">
    <property type="entry name" value="Thiolase_N"/>
    <property type="match status" value="1"/>
</dbReference>
<dbReference type="GO" id="GO:0016747">
    <property type="term" value="F:acyltransferase activity, transferring groups other than amino-acyl groups"/>
    <property type="evidence" value="ECO:0007669"/>
    <property type="project" value="InterPro"/>
</dbReference>
<dbReference type="InterPro" id="IPR020613">
    <property type="entry name" value="Thiolase_CS"/>
</dbReference>
<feature type="domain" description="Thiolase N-terminal" evidence="5">
    <location>
        <begin position="48"/>
        <end position="325"/>
    </location>
</feature>
<keyword evidence="3 4" id="KW-0012">Acyltransferase</keyword>
<dbReference type="Gene3D" id="3.40.47.10">
    <property type="match status" value="1"/>
</dbReference>
<dbReference type="InterPro" id="IPR020616">
    <property type="entry name" value="Thiolase_N"/>
</dbReference>
<organism evidence="8 9">
    <name type="scientific">Acrasis kona</name>
    <dbReference type="NCBI Taxonomy" id="1008807"/>
    <lineage>
        <taxon>Eukaryota</taxon>
        <taxon>Discoba</taxon>
        <taxon>Heterolobosea</taxon>
        <taxon>Tetramitia</taxon>
        <taxon>Eutetramitia</taxon>
        <taxon>Acrasidae</taxon>
        <taxon>Acrasis</taxon>
    </lineage>
</organism>
<protein>
    <submittedName>
        <fullName evidence="8">Acetyl-CoA acyltransferase</fullName>
    </submittedName>
</protein>
<reference evidence="8 9" key="1">
    <citation type="submission" date="2024-03" db="EMBL/GenBank/DDBJ databases">
        <title>The Acrasis kona genome and developmental transcriptomes reveal deep origins of eukaryotic multicellular pathways.</title>
        <authorList>
            <person name="Sheikh S."/>
            <person name="Fu C.-J."/>
            <person name="Brown M.W."/>
            <person name="Baldauf S.L."/>
        </authorList>
    </citation>
    <scope>NUCLEOTIDE SEQUENCE [LARGE SCALE GENOMIC DNA]</scope>
    <source>
        <strain evidence="8 9">ATCC MYA-3509</strain>
    </source>
</reference>
<proteinExistence type="inferred from homology"/>
<evidence type="ECO:0000256" key="3">
    <source>
        <dbReference type="ARBA" id="ARBA00023315"/>
    </source>
</evidence>
<evidence type="ECO:0000259" key="6">
    <source>
        <dbReference type="Pfam" id="PF02803"/>
    </source>
</evidence>
<dbReference type="AlphaFoldDB" id="A0AAW2Z3X3"/>
<dbReference type="InterPro" id="IPR020617">
    <property type="entry name" value="Thiolase_C"/>
</dbReference>
<dbReference type="InterPro" id="IPR016039">
    <property type="entry name" value="Thiolase-like"/>
</dbReference>
<evidence type="ECO:0000313" key="9">
    <source>
        <dbReference type="Proteomes" id="UP001431209"/>
    </source>
</evidence>
<keyword evidence="9" id="KW-1185">Reference proteome</keyword>
<dbReference type="PROSITE" id="PS00737">
    <property type="entry name" value="THIOLASE_2"/>
    <property type="match status" value="1"/>
</dbReference>
<dbReference type="EMBL" id="JAOPGA020000625">
    <property type="protein sequence ID" value="KAL0480123.1"/>
    <property type="molecule type" value="Genomic_DNA"/>
</dbReference>
<name>A0AAW2Z3X3_9EUKA</name>
<dbReference type="PROSITE" id="PS00098">
    <property type="entry name" value="THIOLASE_1"/>
    <property type="match status" value="1"/>
</dbReference>
<evidence type="ECO:0000256" key="1">
    <source>
        <dbReference type="ARBA" id="ARBA00010982"/>
    </source>
</evidence>
<evidence type="ECO:0000313" key="8">
    <source>
        <dbReference type="EMBL" id="KAL0484104.1"/>
    </source>
</evidence>
<dbReference type="NCBIfam" id="TIGR01930">
    <property type="entry name" value="AcCoA-C-Actrans"/>
    <property type="match status" value="1"/>
</dbReference>
<feature type="domain" description="Thiolase C-terminal" evidence="6">
    <location>
        <begin position="336"/>
        <end position="471"/>
    </location>
</feature>
<evidence type="ECO:0000256" key="2">
    <source>
        <dbReference type="ARBA" id="ARBA00022679"/>
    </source>
</evidence>
<dbReference type="Pfam" id="PF02803">
    <property type="entry name" value="Thiolase_C"/>
    <property type="match status" value="1"/>
</dbReference>
<dbReference type="InterPro" id="IPR020615">
    <property type="entry name" value="Thiolase_acyl_enz_int_AS"/>
</dbReference>
<dbReference type="InterPro" id="IPR050521">
    <property type="entry name" value="3-ketoacyl-CoA_Thiolase"/>
</dbReference>
<gene>
    <name evidence="8" type="ORF">AKO1_004943</name>
    <name evidence="7" type="ORF">AKO1_007270</name>
</gene>
<keyword evidence="2 4" id="KW-0808">Transferase</keyword>
<dbReference type="InterPro" id="IPR002155">
    <property type="entry name" value="Thiolase"/>
</dbReference>
<evidence type="ECO:0000256" key="4">
    <source>
        <dbReference type="RuleBase" id="RU003557"/>
    </source>
</evidence>
<sequence length="477" mass="50962">MDNQLRRLKVLEAHIIPHDTPVQKSHVELNYTNAENEKDRECPRERAVIITGARTPFVKSFGELMTVDAIGLGVSAVSGLLQKTKLNPEIIDEVIWGNVVVNTKAPNVAREIIIDLNLPKKITGVTVSRACLSGLEAILQGVRLIESGHAQVVVAGGSDSTSNGEVTLPRHVGHALGQYKYGRDQNSMKGYKKLLKDVGNPKTWIPTPPAIAERSTGYTMGYHADMMAEINNISRESQDALAIASHLNAARARREGKFTDEIVPVTVPETGKVVKNDNLIREEQDPKKIAKLKPAFRGSGVGTVTAASSSALTDGASAVLIMSESKAKELGYPVDVRVKSYATTACDPFPQLLLAPALAIPKALDDAGITLQDVDLVEMHEAFAAQVLSTLAVLENEEFCKNRLGKDSALGSVDPSKLNPNGGSIAMGHPFSATGGRIVTSAVNELRRTGKKHALISICAAGGLGGVAILERVDENN</sequence>
<comment type="similarity">
    <text evidence="1 4">Belongs to the thiolase-like superfamily. Thiolase family.</text>
</comment>
<dbReference type="EMBL" id="JAOPGA020001022">
    <property type="protein sequence ID" value="KAL0484104.1"/>
    <property type="molecule type" value="Genomic_DNA"/>
</dbReference>
<dbReference type="GO" id="GO:0005829">
    <property type="term" value="C:cytosol"/>
    <property type="evidence" value="ECO:0007669"/>
    <property type="project" value="TreeGrafter"/>
</dbReference>
<evidence type="ECO:0000259" key="5">
    <source>
        <dbReference type="Pfam" id="PF00108"/>
    </source>
</evidence>
<dbReference type="PANTHER" id="PTHR42689:SF1">
    <property type="entry name" value="ACETYL-COA ACYLTRANSFERASE FADA2 (3-KETOACYL-COA THIOLASE) (BETA-KETOTHIOLASE)-RELATED"/>
    <property type="match status" value="1"/>
</dbReference>